<name>A0A285UV28_9HYPH</name>
<keyword evidence="2" id="KW-1185">Reference proteome</keyword>
<evidence type="ECO:0000313" key="1">
    <source>
        <dbReference type="EMBL" id="SOC45537.1"/>
    </source>
</evidence>
<dbReference type="InterPro" id="IPR036909">
    <property type="entry name" value="Cyt_c-like_dom_sf"/>
</dbReference>
<accession>A0A285UV28</accession>
<gene>
    <name evidence="1" type="ORF">SAMN05892877_11661</name>
</gene>
<protein>
    <recommendedName>
        <fullName evidence="3">Cytochrome c domain-containing protein</fullName>
    </recommendedName>
</protein>
<dbReference type="OrthoDB" id="9779283at2"/>
<reference evidence="1 2" key="1">
    <citation type="submission" date="2017-08" db="EMBL/GenBank/DDBJ databases">
        <authorList>
            <person name="de Groot N.N."/>
        </authorList>
    </citation>
    <scope>NUCLEOTIDE SEQUENCE [LARGE SCALE GENOMIC DNA]</scope>
    <source>
        <strain evidence="1 2">JC85</strain>
    </source>
</reference>
<dbReference type="SUPFAM" id="SSF46626">
    <property type="entry name" value="Cytochrome c"/>
    <property type="match status" value="1"/>
</dbReference>
<dbReference type="Proteomes" id="UP000219167">
    <property type="component" value="Unassembled WGS sequence"/>
</dbReference>
<dbReference type="RefSeq" id="WP_141402097.1">
    <property type="nucleotide sequence ID" value="NZ_OBQD01000016.1"/>
</dbReference>
<dbReference type="EMBL" id="OBQD01000016">
    <property type="protein sequence ID" value="SOC45537.1"/>
    <property type="molecule type" value="Genomic_DNA"/>
</dbReference>
<evidence type="ECO:0000313" key="2">
    <source>
        <dbReference type="Proteomes" id="UP000219167"/>
    </source>
</evidence>
<dbReference type="Gene3D" id="1.10.760.10">
    <property type="entry name" value="Cytochrome c-like domain"/>
    <property type="match status" value="1"/>
</dbReference>
<evidence type="ECO:0008006" key="3">
    <source>
        <dbReference type="Google" id="ProtNLM"/>
    </source>
</evidence>
<organism evidence="1 2">
    <name type="scientific">Rhizobium subbaraonis</name>
    <dbReference type="NCBI Taxonomy" id="908946"/>
    <lineage>
        <taxon>Bacteria</taxon>
        <taxon>Pseudomonadati</taxon>
        <taxon>Pseudomonadota</taxon>
        <taxon>Alphaproteobacteria</taxon>
        <taxon>Hyphomicrobiales</taxon>
        <taxon>Rhizobiaceae</taxon>
        <taxon>Rhizobium/Agrobacterium group</taxon>
        <taxon>Rhizobium</taxon>
    </lineage>
</organism>
<dbReference type="GO" id="GO:0020037">
    <property type="term" value="F:heme binding"/>
    <property type="evidence" value="ECO:0007669"/>
    <property type="project" value="InterPro"/>
</dbReference>
<dbReference type="GO" id="GO:0009055">
    <property type="term" value="F:electron transfer activity"/>
    <property type="evidence" value="ECO:0007669"/>
    <property type="project" value="InterPro"/>
</dbReference>
<dbReference type="AlphaFoldDB" id="A0A285UV28"/>
<sequence>MATESQEVRYYMFPRVQVILAQHNAGEIFYSKRLLGDCMVLPENVGAAMNCNSCHLPGGKVDAANGYVNNFYPRVMPRAGKMVGLEMPIKRRY</sequence>
<proteinExistence type="predicted"/>